<feature type="transmembrane region" description="Helical" evidence="1">
    <location>
        <begin position="179"/>
        <end position="201"/>
    </location>
</feature>
<feature type="transmembrane region" description="Helical" evidence="1">
    <location>
        <begin position="90"/>
        <end position="107"/>
    </location>
</feature>
<accession>A0A6A7AK13</accession>
<organism evidence="2 3">
    <name type="scientific">Ophiobolus disseminans</name>
    <dbReference type="NCBI Taxonomy" id="1469910"/>
    <lineage>
        <taxon>Eukaryota</taxon>
        <taxon>Fungi</taxon>
        <taxon>Dikarya</taxon>
        <taxon>Ascomycota</taxon>
        <taxon>Pezizomycotina</taxon>
        <taxon>Dothideomycetes</taxon>
        <taxon>Pleosporomycetidae</taxon>
        <taxon>Pleosporales</taxon>
        <taxon>Pleosporineae</taxon>
        <taxon>Phaeosphaeriaceae</taxon>
        <taxon>Ophiobolus</taxon>
    </lineage>
</organism>
<evidence type="ECO:0000313" key="3">
    <source>
        <dbReference type="Proteomes" id="UP000799424"/>
    </source>
</evidence>
<dbReference type="Proteomes" id="UP000799424">
    <property type="component" value="Unassembled WGS sequence"/>
</dbReference>
<evidence type="ECO:0000256" key="1">
    <source>
        <dbReference type="SAM" id="Phobius"/>
    </source>
</evidence>
<name>A0A6A7AK13_9PLEO</name>
<keyword evidence="1" id="KW-0472">Membrane</keyword>
<evidence type="ECO:0000313" key="2">
    <source>
        <dbReference type="EMBL" id="KAF2833463.1"/>
    </source>
</evidence>
<feature type="transmembrane region" description="Helical" evidence="1">
    <location>
        <begin position="58"/>
        <end position="78"/>
    </location>
</feature>
<dbReference type="OrthoDB" id="4764579at2759"/>
<proteinExistence type="predicted"/>
<dbReference type="EMBL" id="MU006216">
    <property type="protein sequence ID" value="KAF2833463.1"/>
    <property type="molecule type" value="Genomic_DNA"/>
</dbReference>
<protein>
    <submittedName>
        <fullName evidence="2">Uncharacterized protein</fullName>
    </submittedName>
</protein>
<sequence>MYILDNVRSDLRLRNLTVYAQWTSVFGALLLYFAAIPRLLSIFSILISGYNNRSSRRIVPYLVDLGVMTILFPLAPLALDLPHYFRRQSLIYISMLSWFVMPIRHFVPSMSKFDGHPFAGFVHVLPFSLAFFFAINITMTRIYWKRGPGLRTRFGVNLVLCSQITVYACGFGFPRVRIVPYAISAGMFGIAALLYGIAWMLRHPWVSSRLLGGTGIVPMVLMLPGRGPLYRSVGNEAREGPIHLV</sequence>
<keyword evidence="3" id="KW-1185">Reference proteome</keyword>
<keyword evidence="1" id="KW-1133">Transmembrane helix</keyword>
<dbReference type="AlphaFoldDB" id="A0A6A7AK13"/>
<reference evidence="2" key="1">
    <citation type="journal article" date="2020" name="Stud. Mycol.">
        <title>101 Dothideomycetes genomes: a test case for predicting lifestyles and emergence of pathogens.</title>
        <authorList>
            <person name="Haridas S."/>
            <person name="Albert R."/>
            <person name="Binder M."/>
            <person name="Bloem J."/>
            <person name="Labutti K."/>
            <person name="Salamov A."/>
            <person name="Andreopoulos B."/>
            <person name="Baker S."/>
            <person name="Barry K."/>
            <person name="Bills G."/>
            <person name="Bluhm B."/>
            <person name="Cannon C."/>
            <person name="Castanera R."/>
            <person name="Culley D."/>
            <person name="Daum C."/>
            <person name="Ezra D."/>
            <person name="Gonzalez J."/>
            <person name="Henrissat B."/>
            <person name="Kuo A."/>
            <person name="Liang C."/>
            <person name="Lipzen A."/>
            <person name="Lutzoni F."/>
            <person name="Magnuson J."/>
            <person name="Mondo S."/>
            <person name="Nolan M."/>
            <person name="Ohm R."/>
            <person name="Pangilinan J."/>
            <person name="Park H.-J."/>
            <person name="Ramirez L."/>
            <person name="Alfaro M."/>
            <person name="Sun H."/>
            <person name="Tritt A."/>
            <person name="Yoshinaga Y."/>
            <person name="Zwiers L.-H."/>
            <person name="Turgeon B."/>
            <person name="Goodwin S."/>
            <person name="Spatafora J."/>
            <person name="Crous P."/>
            <person name="Grigoriev I."/>
        </authorList>
    </citation>
    <scope>NUCLEOTIDE SEQUENCE</scope>
    <source>
        <strain evidence="2">CBS 113818</strain>
    </source>
</reference>
<feature type="transmembrane region" description="Helical" evidence="1">
    <location>
        <begin position="119"/>
        <end position="142"/>
    </location>
</feature>
<feature type="transmembrane region" description="Helical" evidence="1">
    <location>
        <begin position="21"/>
        <end position="46"/>
    </location>
</feature>
<gene>
    <name evidence="2" type="ORF">CC86DRAFT_9907</name>
</gene>
<keyword evidence="1" id="KW-0812">Transmembrane</keyword>